<gene>
    <name evidence="4" type="ORF">DICPUDRAFT_152760</name>
</gene>
<sequence>MNILNQLTLKANSLLSPHGIIPSDRKSLDALVSIFEKIKCSDLFIDKNQPLTTHYAQLGDKFKSKIIFYYPLLENEKFTLAIFAFPPHTKIPIHDHPQMTVLSKVLYGKVNCKSFDWIRKSNNEIITNNIKNGKARYIGERDITENDNVKITLPDEENIHTFETSEDHSAVLDLLYPPYEQYKRDCTYYRPTSPTLDFKNNEIIDFESYSPDFDCRSFLNHRGLMEIHRELTLFDNNHK</sequence>
<dbReference type="CDD" id="cd20289">
    <property type="entry name" value="cupin_ADO"/>
    <property type="match status" value="1"/>
</dbReference>
<dbReference type="PANTHER" id="PTHR22966:SF61">
    <property type="entry name" value="2-AMINOETHANETHIOL DIOXYGENASE"/>
    <property type="match status" value="1"/>
</dbReference>
<dbReference type="InterPro" id="IPR012864">
    <property type="entry name" value="PCO/ADO"/>
</dbReference>
<dbReference type="OrthoDB" id="271433at2759"/>
<proteinExistence type="predicted"/>
<evidence type="ECO:0008006" key="6">
    <source>
        <dbReference type="Google" id="ProtNLM"/>
    </source>
</evidence>
<dbReference type="GeneID" id="10501935"/>
<keyword evidence="5" id="KW-1185">Reference proteome</keyword>
<dbReference type="VEuPathDB" id="AmoebaDB:DICPUDRAFT_152760"/>
<dbReference type="Gene3D" id="2.60.120.10">
    <property type="entry name" value="Jelly Rolls"/>
    <property type="match status" value="1"/>
</dbReference>
<dbReference type="KEGG" id="dpp:DICPUDRAFT_152760"/>
<dbReference type="PANTHER" id="PTHR22966">
    <property type="entry name" value="2-AMINOETHANETHIOL DIOXYGENASE"/>
    <property type="match status" value="1"/>
</dbReference>
<dbReference type="InParanoid" id="F0ZM76"/>
<dbReference type="RefSeq" id="XP_003288527.1">
    <property type="nucleotide sequence ID" value="XM_003288479.1"/>
</dbReference>
<evidence type="ECO:0000313" key="4">
    <source>
        <dbReference type="EMBL" id="EGC34946.1"/>
    </source>
</evidence>
<dbReference type="InterPro" id="IPR014710">
    <property type="entry name" value="RmlC-like_jellyroll"/>
</dbReference>
<dbReference type="eggNOG" id="KOG4281">
    <property type="taxonomic scope" value="Eukaryota"/>
</dbReference>
<dbReference type="EMBL" id="GL871077">
    <property type="protein sequence ID" value="EGC34946.1"/>
    <property type="molecule type" value="Genomic_DNA"/>
</dbReference>
<reference evidence="5" key="1">
    <citation type="journal article" date="2011" name="Genome Biol.">
        <title>Comparative genomics of the social amoebae Dictyostelium discoideum and Dictyostelium purpureum.</title>
        <authorList>
            <consortium name="US DOE Joint Genome Institute (JGI-PGF)"/>
            <person name="Sucgang R."/>
            <person name="Kuo A."/>
            <person name="Tian X."/>
            <person name="Salerno W."/>
            <person name="Parikh A."/>
            <person name="Feasley C.L."/>
            <person name="Dalin E."/>
            <person name="Tu H."/>
            <person name="Huang E."/>
            <person name="Barry K."/>
            <person name="Lindquist E."/>
            <person name="Shapiro H."/>
            <person name="Bruce D."/>
            <person name="Schmutz J."/>
            <person name="Salamov A."/>
            <person name="Fey P."/>
            <person name="Gaudet P."/>
            <person name="Anjard C."/>
            <person name="Babu M.M."/>
            <person name="Basu S."/>
            <person name="Bushmanova Y."/>
            <person name="van der Wel H."/>
            <person name="Katoh-Kurasawa M."/>
            <person name="Dinh C."/>
            <person name="Coutinho P.M."/>
            <person name="Saito T."/>
            <person name="Elias M."/>
            <person name="Schaap P."/>
            <person name="Kay R.R."/>
            <person name="Henrissat B."/>
            <person name="Eichinger L."/>
            <person name="Rivero F."/>
            <person name="Putnam N.H."/>
            <person name="West C.M."/>
            <person name="Loomis W.F."/>
            <person name="Chisholm R.L."/>
            <person name="Shaulsky G."/>
            <person name="Strassmann J.E."/>
            <person name="Queller D.C."/>
            <person name="Kuspa A."/>
            <person name="Grigoriev I.V."/>
        </authorList>
    </citation>
    <scope>NUCLEOTIDE SEQUENCE [LARGE SCALE GENOMIC DNA]</scope>
    <source>
        <strain evidence="5">QSDP1</strain>
    </source>
</reference>
<keyword evidence="3" id="KW-0408">Iron</keyword>
<dbReference type="SUPFAM" id="SSF51182">
    <property type="entry name" value="RmlC-like cupins"/>
    <property type="match status" value="1"/>
</dbReference>
<dbReference type="AlphaFoldDB" id="F0ZM76"/>
<dbReference type="OMA" id="YIRIHEC"/>
<dbReference type="GO" id="GO:0016702">
    <property type="term" value="F:oxidoreductase activity, acting on single donors with incorporation of molecular oxygen, incorporation of two atoms of oxygen"/>
    <property type="evidence" value="ECO:0007669"/>
    <property type="project" value="InterPro"/>
</dbReference>
<name>F0ZM76_DICPU</name>
<dbReference type="FunCoup" id="F0ZM76">
    <property type="interactions" value="67"/>
</dbReference>
<evidence type="ECO:0000256" key="3">
    <source>
        <dbReference type="ARBA" id="ARBA00023004"/>
    </source>
</evidence>
<keyword evidence="1" id="KW-0479">Metal-binding</keyword>
<dbReference type="Proteomes" id="UP000001064">
    <property type="component" value="Unassembled WGS sequence"/>
</dbReference>
<protein>
    <recommendedName>
        <fullName evidence="6">Cysteine dioxygenase</fullName>
    </recommendedName>
</protein>
<evidence type="ECO:0000313" key="5">
    <source>
        <dbReference type="Proteomes" id="UP000001064"/>
    </source>
</evidence>
<dbReference type="STRING" id="5786.F0ZM76"/>
<evidence type="ECO:0000256" key="2">
    <source>
        <dbReference type="ARBA" id="ARBA00023002"/>
    </source>
</evidence>
<organism evidence="4 5">
    <name type="scientific">Dictyostelium purpureum</name>
    <name type="common">Slime mold</name>
    <dbReference type="NCBI Taxonomy" id="5786"/>
    <lineage>
        <taxon>Eukaryota</taxon>
        <taxon>Amoebozoa</taxon>
        <taxon>Evosea</taxon>
        <taxon>Eumycetozoa</taxon>
        <taxon>Dictyostelia</taxon>
        <taxon>Dictyosteliales</taxon>
        <taxon>Dictyosteliaceae</taxon>
        <taxon>Dictyostelium</taxon>
    </lineage>
</organism>
<accession>F0ZM76</accession>
<dbReference type="InterPro" id="IPR011051">
    <property type="entry name" value="RmlC_Cupin_sf"/>
</dbReference>
<dbReference type="Pfam" id="PF07847">
    <property type="entry name" value="PCO_ADO"/>
    <property type="match status" value="1"/>
</dbReference>
<keyword evidence="2" id="KW-0560">Oxidoreductase</keyword>
<evidence type="ECO:0000256" key="1">
    <source>
        <dbReference type="ARBA" id="ARBA00022723"/>
    </source>
</evidence>
<dbReference type="GO" id="GO:0046872">
    <property type="term" value="F:metal ion binding"/>
    <property type="evidence" value="ECO:0007669"/>
    <property type="project" value="UniProtKB-KW"/>
</dbReference>